<evidence type="ECO:0000256" key="3">
    <source>
        <dbReference type="ARBA" id="ARBA00022490"/>
    </source>
</evidence>
<keyword evidence="7 13" id="KW-0547">Nucleotide-binding</keyword>
<keyword evidence="18" id="KW-1185">Reference proteome</keyword>
<evidence type="ECO:0000256" key="11">
    <source>
        <dbReference type="ARBA" id="ARBA00048679"/>
    </source>
</evidence>
<accession>A0AA35YJH2</accession>
<evidence type="ECO:0000256" key="15">
    <source>
        <dbReference type="SAM" id="MobiDB-lite"/>
    </source>
</evidence>
<reference evidence="17" key="1">
    <citation type="submission" date="2023-04" db="EMBL/GenBank/DDBJ databases">
        <authorList>
            <person name="Vijverberg K."/>
            <person name="Xiong W."/>
            <person name="Schranz E."/>
        </authorList>
    </citation>
    <scope>NUCLEOTIDE SEQUENCE</scope>
</reference>
<dbReference type="Gene3D" id="1.10.510.10">
    <property type="entry name" value="Transferase(Phosphotransferase) domain 1"/>
    <property type="match status" value="1"/>
</dbReference>
<evidence type="ECO:0000256" key="4">
    <source>
        <dbReference type="ARBA" id="ARBA00022527"/>
    </source>
</evidence>
<dbReference type="GO" id="GO:0051020">
    <property type="term" value="F:GTPase binding"/>
    <property type="evidence" value="ECO:0007669"/>
    <property type="project" value="UniProtKB-ARBA"/>
</dbReference>
<comment type="subunit">
    <text evidence="12">Interacts with ARAC5 and ARAC10.</text>
</comment>
<dbReference type="FunFam" id="1.10.510.10:FF:000335">
    <property type="entry name" value="receptor-like cytosolic serine/threonine-protein kinase RBK2"/>
    <property type="match status" value="1"/>
</dbReference>
<comment type="catalytic activity">
    <reaction evidence="11">
        <text>L-seryl-[protein] + ATP = O-phospho-L-seryl-[protein] + ADP + H(+)</text>
        <dbReference type="Rhea" id="RHEA:17989"/>
        <dbReference type="Rhea" id="RHEA-COMP:9863"/>
        <dbReference type="Rhea" id="RHEA-COMP:11604"/>
        <dbReference type="ChEBI" id="CHEBI:15378"/>
        <dbReference type="ChEBI" id="CHEBI:29999"/>
        <dbReference type="ChEBI" id="CHEBI:30616"/>
        <dbReference type="ChEBI" id="CHEBI:83421"/>
        <dbReference type="ChEBI" id="CHEBI:456216"/>
        <dbReference type="EC" id="2.7.11.1"/>
    </reaction>
</comment>
<dbReference type="InterPro" id="IPR017441">
    <property type="entry name" value="Protein_kinase_ATP_BS"/>
</dbReference>
<proteinExistence type="inferred from homology"/>
<keyword evidence="5" id="KW-0597">Phosphoprotein</keyword>
<dbReference type="InterPro" id="IPR011009">
    <property type="entry name" value="Kinase-like_dom_sf"/>
</dbReference>
<dbReference type="SMART" id="SM00220">
    <property type="entry name" value="S_TKc"/>
    <property type="match status" value="1"/>
</dbReference>
<dbReference type="PANTHER" id="PTHR47987:SF38">
    <property type="entry name" value="PROTEIN KINASE DOMAIN-CONTAINING PROTEIN"/>
    <property type="match status" value="1"/>
</dbReference>
<dbReference type="AlphaFoldDB" id="A0AA35YJH2"/>
<dbReference type="EC" id="2.7.11.1" evidence="2"/>
<dbReference type="InterPro" id="IPR000719">
    <property type="entry name" value="Prot_kinase_dom"/>
</dbReference>
<evidence type="ECO:0000256" key="13">
    <source>
        <dbReference type="PROSITE-ProRule" id="PRU10141"/>
    </source>
</evidence>
<evidence type="ECO:0000256" key="5">
    <source>
        <dbReference type="ARBA" id="ARBA00022553"/>
    </source>
</evidence>
<evidence type="ECO:0000256" key="10">
    <source>
        <dbReference type="ARBA" id="ARBA00047899"/>
    </source>
</evidence>
<evidence type="ECO:0000256" key="7">
    <source>
        <dbReference type="ARBA" id="ARBA00022741"/>
    </source>
</evidence>
<dbReference type="SUPFAM" id="SSF56112">
    <property type="entry name" value="Protein kinase-like (PK-like)"/>
    <property type="match status" value="1"/>
</dbReference>
<name>A0AA35YJH2_LACSI</name>
<dbReference type="PROSITE" id="PS00108">
    <property type="entry name" value="PROTEIN_KINASE_ST"/>
    <property type="match status" value="1"/>
</dbReference>
<dbReference type="Pfam" id="PF07714">
    <property type="entry name" value="PK_Tyr_Ser-Thr"/>
    <property type="match status" value="1"/>
</dbReference>
<sequence length="475" mass="53209">MAENETKKKVIFAVGNKRIIFSDSAFPTFAEELESLYKDEDHHDDDGNESDPPSAKASTTLPDSNSNSFFSSSSKAIHLDSDSDNQWHGFLKKIKKGSTSFHPSLHSIKKLTRKKSRKLSECIPDLPQINMDAELHCFEASWKNFSLEDLESATNNFSREYLIGEGGYSEVYKGHLEDGQLIAVKRLTRGTPEDMTSDFLSELGILVHVNHPNIAHIIGYGIEGGMHLVLPLSHHGSLASLLSGHNNQLEWGVRFNIAIGAASGLSYLHEGCQRRIIHRDIKAANILLSEDFEPKISDFGLAKWLPDQWMHLTVSQLEGTFGYLAPEIFMNGLIDEKTDVYAFGVLLLEIITGRPAVDESQHSLVMWAKPLIASKNFQELLDPQLSGACDLDQLNCIVSIASLCINHIPTERPKMSQVYRMLNGDEGILNSKRRFLKRTAFRRGSSVELYAEDYDPEDLLQPDDLNQQNQIALEL</sequence>
<dbReference type="InterPro" id="IPR046958">
    <property type="entry name" value="RBK1/2/STUNTED"/>
</dbReference>
<keyword evidence="6" id="KW-0808">Transferase</keyword>
<dbReference type="GO" id="GO:0004674">
    <property type="term" value="F:protein serine/threonine kinase activity"/>
    <property type="evidence" value="ECO:0007669"/>
    <property type="project" value="UniProtKB-KW"/>
</dbReference>
<evidence type="ECO:0000256" key="2">
    <source>
        <dbReference type="ARBA" id="ARBA00012513"/>
    </source>
</evidence>
<evidence type="ECO:0000256" key="1">
    <source>
        <dbReference type="ARBA" id="ARBA00004496"/>
    </source>
</evidence>
<dbReference type="EMBL" id="OX465079">
    <property type="protein sequence ID" value="CAI9275057.1"/>
    <property type="molecule type" value="Genomic_DNA"/>
</dbReference>
<dbReference type="CDD" id="cd14066">
    <property type="entry name" value="STKc_IRAK"/>
    <property type="match status" value="1"/>
</dbReference>
<evidence type="ECO:0000256" key="14">
    <source>
        <dbReference type="RuleBase" id="RU000304"/>
    </source>
</evidence>
<comment type="catalytic activity">
    <reaction evidence="10">
        <text>L-threonyl-[protein] + ATP = O-phospho-L-threonyl-[protein] + ADP + H(+)</text>
        <dbReference type="Rhea" id="RHEA:46608"/>
        <dbReference type="Rhea" id="RHEA-COMP:11060"/>
        <dbReference type="Rhea" id="RHEA-COMP:11605"/>
        <dbReference type="ChEBI" id="CHEBI:15378"/>
        <dbReference type="ChEBI" id="CHEBI:30013"/>
        <dbReference type="ChEBI" id="CHEBI:30616"/>
        <dbReference type="ChEBI" id="CHEBI:61977"/>
        <dbReference type="ChEBI" id="CHEBI:456216"/>
        <dbReference type="EC" id="2.7.11.1"/>
    </reaction>
</comment>
<feature type="region of interest" description="Disordered" evidence="15">
    <location>
        <begin position="37"/>
        <end position="67"/>
    </location>
</feature>
<dbReference type="InterPro" id="IPR008271">
    <property type="entry name" value="Ser/Thr_kinase_AS"/>
</dbReference>
<evidence type="ECO:0000256" key="6">
    <source>
        <dbReference type="ARBA" id="ARBA00022679"/>
    </source>
</evidence>
<dbReference type="Proteomes" id="UP001177003">
    <property type="component" value="Chromosome 3"/>
</dbReference>
<gene>
    <name evidence="17" type="ORF">LSALG_LOCUS15103</name>
</gene>
<evidence type="ECO:0000313" key="18">
    <source>
        <dbReference type="Proteomes" id="UP001177003"/>
    </source>
</evidence>
<dbReference type="GO" id="GO:0005737">
    <property type="term" value="C:cytoplasm"/>
    <property type="evidence" value="ECO:0007669"/>
    <property type="project" value="UniProtKB-SubCell"/>
</dbReference>
<evidence type="ECO:0000313" key="17">
    <source>
        <dbReference type="EMBL" id="CAI9275057.1"/>
    </source>
</evidence>
<evidence type="ECO:0000256" key="12">
    <source>
        <dbReference type="ARBA" id="ARBA00063228"/>
    </source>
</evidence>
<comment type="subcellular location">
    <subcellularLocation>
        <location evidence="1">Cytoplasm</location>
    </subcellularLocation>
</comment>
<dbReference type="GO" id="GO:0005524">
    <property type="term" value="F:ATP binding"/>
    <property type="evidence" value="ECO:0007669"/>
    <property type="project" value="UniProtKB-UniRule"/>
</dbReference>
<dbReference type="PROSITE" id="PS50011">
    <property type="entry name" value="PROTEIN_KINASE_DOM"/>
    <property type="match status" value="1"/>
</dbReference>
<protein>
    <recommendedName>
        <fullName evidence="2">non-specific serine/threonine protein kinase</fullName>
        <ecNumber evidence="2">2.7.11.1</ecNumber>
    </recommendedName>
</protein>
<dbReference type="InterPro" id="IPR001245">
    <property type="entry name" value="Ser-Thr/Tyr_kinase_cat_dom"/>
</dbReference>
<organism evidence="17 18">
    <name type="scientific">Lactuca saligna</name>
    <name type="common">Willowleaf lettuce</name>
    <dbReference type="NCBI Taxonomy" id="75948"/>
    <lineage>
        <taxon>Eukaryota</taxon>
        <taxon>Viridiplantae</taxon>
        <taxon>Streptophyta</taxon>
        <taxon>Embryophyta</taxon>
        <taxon>Tracheophyta</taxon>
        <taxon>Spermatophyta</taxon>
        <taxon>Magnoliopsida</taxon>
        <taxon>eudicotyledons</taxon>
        <taxon>Gunneridae</taxon>
        <taxon>Pentapetalae</taxon>
        <taxon>asterids</taxon>
        <taxon>campanulids</taxon>
        <taxon>Asterales</taxon>
        <taxon>Asteraceae</taxon>
        <taxon>Cichorioideae</taxon>
        <taxon>Cichorieae</taxon>
        <taxon>Lactucinae</taxon>
        <taxon>Lactuca</taxon>
    </lineage>
</organism>
<feature type="domain" description="Protein kinase" evidence="16">
    <location>
        <begin position="157"/>
        <end position="436"/>
    </location>
</feature>
<keyword evidence="8" id="KW-0418">Kinase</keyword>
<evidence type="ECO:0000256" key="8">
    <source>
        <dbReference type="ARBA" id="ARBA00022777"/>
    </source>
</evidence>
<feature type="binding site" evidence="13">
    <location>
        <position position="185"/>
    </location>
    <ligand>
        <name>ATP</name>
        <dbReference type="ChEBI" id="CHEBI:30616"/>
    </ligand>
</feature>
<keyword evidence="4 14" id="KW-0723">Serine/threonine-protein kinase</keyword>
<dbReference type="PANTHER" id="PTHR47987">
    <property type="entry name" value="OS08G0249100 PROTEIN"/>
    <property type="match status" value="1"/>
</dbReference>
<evidence type="ECO:0000259" key="16">
    <source>
        <dbReference type="PROSITE" id="PS50011"/>
    </source>
</evidence>
<keyword evidence="9 13" id="KW-0067">ATP-binding</keyword>
<dbReference type="FunFam" id="3.30.200.20:FF:000389">
    <property type="entry name" value="Receptor-like cytosolic serine/threonine-protein kinase RBK1"/>
    <property type="match status" value="1"/>
</dbReference>
<comment type="similarity">
    <text evidence="14">Belongs to the protein kinase superfamily.</text>
</comment>
<keyword evidence="3" id="KW-0963">Cytoplasm</keyword>
<dbReference type="PROSITE" id="PS00107">
    <property type="entry name" value="PROTEIN_KINASE_ATP"/>
    <property type="match status" value="1"/>
</dbReference>
<dbReference type="Gene3D" id="3.30.200.20">
    <property type="entry name" value="Phosphorylase Kinase, domain 1"/>
    <property type="match status" value="1"/>
</dbReference>
<evidence type="ECO:0000256" key="9">
    <source>
        <dbReference type="ARBA" id="ARBA00022840"/>
    </source>
</evidence>